<dbReference type="InterPro" id="IPR027417">
    <property type="entry name" value="P-loop_NTPase"/>
</dbReference>
<dbReference type="GO" id="GO:0005525">
    <property type="term" value="F:GTP binding"/>
    <property type="evidence" value="ECO:0007669"/>
    <property type="project" value="TreeGrafter"/>
</dbReference>
<dbReference type="GO" id="GO:0030686">
    <property type="term" value="C:90S preribosome"/>
    <property type="evidence" value="ECO:0007669"/>
    <property type="project" value="TreeGrafter"/>
</dbReference>
<dbReference type="EMBL" id="LDAU01000025">
    <property type="protein sequence ID" value="KRX10661.1"/>
    <property type="molecule type" value="Genomic_DNA"/>
</dbReference>
<keyword evidence="2" id="KW-1185">Reference proteome</keyword>
<dbReference type="AlphaFoldDB" id="A0A0V0R8S4"/>
<gene>
    <name evidence="1" type="ORF">PPERSA_05481</name>
</gene>
<dbReference type="InParanoid" id="A0A0V0R8S4"/>
<comment type="caution">
    <text evidence="1">The sequence shown here is derived from an EMBL/GenBank/DDBJ whole genome shotgun (WGS) entry which is preliminary data.</text>
</comment>
<dbReference type="GO" id="GO:0000479">
    <property type="term" value="P:endonucleolytic cleavage of tricistronic rRNA transcript (SSU-rRNA, 5.8S rRNA, LSU-rRNA)"/>
    <property type="evidence" value="ECO:0007669"/>
    <property type="project" value="TreeGrafter"/>
</dbReference>
<dbReference type="OrthoDB" id="10260897at2759"/>
<dbReference type="GO" id="GO:0034511">
    <property type="term" value="F:U3 snoRNA binding"/>
    <property type="evidence" value="ECO:0007669"/>
    <property type="project" value="TreeGrafter"/>
</dbReference>
<accession>A0A0V0R8S4</accession>
<evidence type="ECO:0000313" key="1">
    <source>
        <dbReference type="EMBL" id="KRX10661.1"/>
    </source>
</evidence>
<dbReference type="GO" id="GO:0000462">
    <property type="term" value="P:maturation of SSU-rRNA from tricistronic rRNA transcript (SSU-rRNA, 5.8S rRNA, LSU-rRNA)"/>
    <property type="evidence" value="ECO:0007669"/>
    <property type="project" value="TreeGrafter"/>
</dbReference>
<evidence type="ECO:0000313" key="2">
    <source>
        <dbReference type="Proteomes" id="UP000054937"/>
    </source>
</evidence>
<dbReference type="PANTHER" id="PTHR12858:SF2">
    <property type="entry name" value="RIBOSOME BIOGENESIS PROTEIN BMS1 HOMOLOG"/>
    <property type="match status" value="1"/>
</dbReference>
<dbReference type="SUPFAM" id="SSF52540">
    <property type="entry name" value="P-loop containing nucleoside triphosphate hydrolases"/>
    <property type="match status" value="1"/>
</dbReference>
<organism evidence="1 2">
    <name type="scientific">Pseudocohnilembus persalinus</name>
    <name type="common">Ciliate</name>
    <dbReference type="NCBI Taxonomy" id="266149"/>
    <lineage>
        <taxon>Eukaryota</taxon>
        <taxon>Sar</taxon>
        <taxon>Alveolata</taxon>
        <taxon>Ciliophora</taxon>
        <taxon>Intramacronucleata</taxon>
        <taxon>Oligohymenophorea</taxon>
        <taxon>Scuticociliatia</taxon>
        <taxon>Philasterida</taxon>
        <taxon>Pseudocohnilembidae</taxon>
        <taxon>Pseudocohnilembus</taxon>
    </lineage>
</organism>
<sequence>MIDLAKIADMALILIDVSIGFEMETFEFISILRSHGFPNVMGVQTHMDYFKENKTLSKAKKRYKKRFEYEVGSDYKLFTIPGIQSDGLYPKRDVINLARYLSIIKYAQVPWKMNHPYIVPDRWENNDAGPQQIPDDKDVI</sequence>
<reference evidence="1 2" key="1">
    <citation type="journal article" date="2015" name="Sci. Rep.">
        <title>Genome of the facultative scuticociliatosis pathogen Pseudocohnilembus persalinus provides insight into its virulence through horizontal gene transfer.</title>
        <authorList>
            <person name="Xiong J."/>
            <person name="Wang G."/>
            <person name="Cheng J."/>
            <person name="Tian M."/>
            <person name="Pan X."/>
            <person name="Warren A."/>
            <person name="Jiang C."/>
            <person name="Yuan D."/>
            <person name="Miao W."/>
        </authorList>
    </citation>
    <scope>NUCLEOTIDE SEQUENCE [LARGE SCALE GENOMIC DNA]</scope>
    <source>
        <strain evidence="1">36N120E</strain>
    </source>
</reference>
<dbReference type="Proteomes" id="UP000054937">
    <property type="component" value="Unassembled WGS sequence"/>
</dbReference>
<dbReference type="InterPro" id="IPR039761">
    <property type="entry name" value="Bms1/Tsr1"/>
</dbReference>
<name>A0A0V0R8S4_PSEPJ</name>
<dbReference type="GO" id="GO:0003924">
    <property type="term" value="F:GTPase activity"/>
    <property type="evidence" value="ECO:0007669"/>
    <property type="project" value="TreeGrafter"/>
</dbReference>
<protein>
    <submittedName>
        <fullName evidence="1">p-loop containing nucleoside triphosphate hydrolase</fullName>
    </submittedName>
</protein>
<dbReference type="Gene3D" id="3.40.50.300">
    <property type="entry name" value="P-loop containing nucleotide triphosphate hydrolases"/>
    <property type="match status" value="1"/>
</dbReference>
<keyword evidence="1" id="KW-0378">Hydrolase</keyword>
<proteinExistence type="predicted"/>
<dbReference type="PANTHER" id="PTHR12858">
    <property type="entry name" value="RIBOSOME BIOGENESIS PROTEIN"/>
    <property type="match status" value="1"/>
</dbReference>